<dbReference type="InterPro" id="IPR000531">
    <property type="entry name" value="Beta-barrel_TonB"/>
</dbReference>
<dbReference type="Gene3D" id="2.170.130.10">
    <property type="entry name" value="TonB-dependent receptor, plug domain"/>
    <property type="match status" value="1"/>
</dbReference>
<keyword evidence="4 10" id="KW-0812">Transmembrane</keyword>
<keyword evidence="17" id="KW-1185">Reference proteome</keyword>
<keyword evidence="16" id="KW-0675">Receptor</keyword>
<evidence type="ECO:0000256" key="1">
    <source>
        <dbReference type="ARBA" id="ARBA00004571"/>
    </source>
</evidence>
<protein>
    <submittedName>
        <fullName evidence="16">TonB-dependent receptor</fullName>
    </submittedName>
</protein>
<accession>A0ABX2PU72</accession>
<evidence type="ECO:0000256" key="10">
    <source>
        <dbReference type="PROSITE-ProRule" id="PRU01360"/>
    </source>
</evidence>
<evidence type="ECO:0000313" key="16">
    <source>
        <dbReference type="EMBL" id="NVO57344.1"/>
    </source>
</evidence>
<dbReference type="PROSITE" id="PS52016">
    <property type="entry name" value="TONB_DEPENDENT_REC_3"/>
    <property type="match status" value="1"/>
</dbReference>
<comment type="similarity">
    <text evidence="10 11">Belongs to the TonB-dependent receptor family.</text>
</comment>
<feature type="chain" id="PRO_5046994182" evidence="13">
    <location>
        <begin position="21"/>
        <end position="666"/>
    </location>
</feature>
<keyword evidence="8 10" id="KW-0472">Membrane</keyword>
<keyword evidence="3 10" id="KW-1134">Transmembrane beta strand</keyword>
<evidence type="ECO:0000256" key="7">
    <source>
        <dbReference type="ARBA" id="ARBA00023077"/>
    </source>
</evidence>
<sequence>MNRFCWTVVSGIVAATGVAAQDAALETDADVIELDPIVVTASGSATEIRKAPASISIITPEEIAEYGVTNLTDVLKRSVGVTVVRSGNLNRVQLRGLGDRYTLILIDGQRVNSNPNLFRGNDFDLDWVDIETIERIEVVRGPMSSLYGADAIGGVINIITKKPDNVLSGSITGSYTLQDNSKAGDSYRTGFTLSGPVNEQLSFRLSGGYTRREADDPDINPPRTGFTTEPSPGFPESKNRYLDTALAWEIDGANRIDFNYGYSKRQHAEVPLTRNAANATYSGQHSFGTSEVRLWGDHIKNEIGVSSSLGMDQPNTSYSYGLDAKVNTVRGGTVLHNITFGTSLESQNLDDEFNLTGDNTTSVWDTAVFIEDRIEFNDRLEVTFGARLDHHEIYGSHLSPRIYGVYQLNDAWIVKGGVSTGFKSPTLLETSPNWQQVSCGGDCYLLGSRDLDPETSINMEIGLSYASNRSSFDVTIFNNRIKDMIQFPPARTWNRTLAPTYTNFVGFAADGNPTFTYQNLEEVTTRGLELTFSTELSDTLSVSGNYTYMDAQVTESIKRPLTYQPDHTINLRADWQVNDQLRLSLAGNFVSEQYTWIHSTGDTGLSTKVDAYATADILAQYELSDSVVLNGGILNVTNNTLSRNDDFGDDFNTEGRRFFLTATKRF</sequence>
<comment type="subcellular location">
    <subcellularLocation>
        <location evidence="1 10">Cell outer membrane</location>
        <topology evidence="1 10">Multi-pass membrane protein</topology>
    </subcellularLocation>
</comment>
<feature type="domain" description="TonB-dependent receptor plug" evidence="15">
    <location>
        <begin position="48"/>
        <end position="155"/>
    </location>
</feature>
<evidence type="ECO:0000259" key="15">
    <source>
        <dbReference type="Pfam" id="PF07715"/>
    </source>
</evidence>
<dbReference type="EMBL" id="JABXWT010000011">
    <property type="protein sequence ID" value="NVO57344.1"/>
    <property type="molecule type" value="Genomic_DNA"/>
</dbReference>
<comment type="caution">
    <text evidence="16">The sequence shown here is derived from an EMBL/GenBank/DDBJ whole genome shotgun (WGS) entry which is preliminary data.</text>
</comment>
<dbReference type="Pfam" id="PF00593">
    <property type="entry name" value="TonB_dep_Rec_b-barrel"/>
    <property type="match status" value="1"/>
</dbReference>
<reference evidence="16 17" key="1">
    <citation type="submission" date="2020-06" db="EMBL/GenBank/DDBJ databases">
        <authorList>
            <person name="Cao W.R."/>
        </authorList>
    </citation>
    <scope>NUCLEOTIDE SEQUENCE [LARGE SCALE GENOMIC DNA]</scope>
    <source>
        <strain evidence="16 17">B1Z28</strain>
    </source>
</reference>
<keyword evidence="7 11" id="KW-0798">TonB box</keyword>
<keyword evidence="6" id="KW-0406">Ion transport</keyword>
<evidence type="ECO:0000256" key="6">
    <source>
        <dbReference type="ARBA" id="ARBA00023065"/>
    </source>
</evidence>
<evidence type="ECO:0000259" key="14">
    <source>
        <dbReference type="Pfam" id="PF00593"/>
    </source>
</evidence>
<feature type="signal peptide" evidence="13">
    <location>
        <begin position="1"/>
        <end position="20"/>
    </location>
</feature>
<keyword evidence="5 13" id="KW-0732">Signal</keyword>
<evidence type="ECO:0000256" key="3">
    <source>
        <dbReference type="ARBA" id="ARBA00022452"/>
    </source>
</evidence>
<organism evidence="16 17">
    <name type="scientific">Ruegeria haliotis</name>
    <dbReference type="NCBI Taxonomy" id="2747601"/>
    <lineage>
        <taxon>Bacteria</taxon>
        <taxon>Pseudomonadati</taxon>
        <taxon>Pseudomonadota</taxon>
        <taxon>Alphaproteobacteria</taxon>
        <taxon>Rhodobacterales</taxon>
        <taxon>Roseobacteraceae</taxon>
        <taxon>Ruegeria</taxon>
    </lineage>
</organism>
<proteinExistence type="inferred from homology"/>
<evidence type="ECO:0000256" key="11">
    <source>
        <dbReference type="RuleBase" id="RU003357"/>
    </source>
</evidence>
<dbReference type="Pfam" id="PF07715">
    <property type="entry name" value="Plug"/>
    <property type="match status" value="1"/>
</dbReference>
<dbReference type="Proteomes" id="UP000630805">
    <property type="component" value="Unassembled WGS sequence"/>
</dbReference>
<dbReference type="InterPro" id="IPR039426">
    <property type="entry name" value="TonB-dep_rcpt-like"/>
</dbReference>
<feature type="domain" description="TonB-dependent receptor-like beta-barrel" evidence="14">
    <location>
        <begin position="209"/>
        <end position="636"/>
    </location>
</feature>
<dbReference type="SUPFAM" id="SSF56935">
    <property type="entry name" value="Porins"/>
    <property type="match status" value="1"/>
</dbReference>
<dbReference type="PANTHER" id="PTHR30069:SF53">
    <property type="entry name" value="COLICIN I RECEPTOR-RELATED"/>
    <property type="match status" value="1"/>
</dbReference>
<dbReference type="InterPro" id="IPR036942">
    <property type="entry name" value="Beta-barrel_TonB_sf"/>
</dbReference>
<evidence type="ECO:0000256" key="9">
    <source>
        <dbReference type="ARBA" id="ARBA00023237"/>
    </source>
</evidence>
<keyword evidence="2 10" id="KW-0813">Transport</keyword>
<keyword evidence="9 10" id="KW-0998">Cell outer membrane</keyword>
<evidence type="ECO:0000256" key="4">
    <source>
        <dbReference type="ARBA" id="ARBA00022692"/>
    </source>
</evidence>
<evidence type="ECO:0000256" key="12">
    <source>
        <dbReference type="SAM" id="MobiDB-lite"/>
    </source>
</evidence>
<dbReference type="InterPro" id="IPR037066">
    <property type="entry name" value="Plug_dom_sf"/>
</dbReference>
<evidence type="ECO:0000256" key="5">
    <source>
        <dbReference type="ARBA" id="ARBA00022729"/>
    </source>
</evidence>
<evidence type="ECO:0000313" key="17">
    <source>
        <dbReference type="Proteomes" id="UP000630805"/>
    </source>
</evidence>
<gene>
    <name evidence="16" type="ORF">HW561_16235</name>
</gene>
<dbReference type="InterPro" id="IPR012910">
    <property type="entry name" value="Plug_dom"/>
</dbReference>
<dbReference type="Gene3D" id="2.40.170.20">
    <property type="entry name" value="TonB-dependent receptor, beta-barrel domain"/>
    <property type="match status" value="1"/>
</dbReference>
<dbReference type="RefSeq" id="WP_176866398.1">
    <property type="nucleotide sequence ID" value="NZ_JABXWT010000011.1"/>
</dbReference>
<name>A0ABX2PU72_9RHOB</name>
<feature type="region of interest" description="Disordered" evidence="12">
    <location>
        <begin position="210"/>
        <end position="237"/>
    </location>
</feature>
<dbReference type="CDD" id="cd01347">
    <property type="entry name" value="ligand_gated_channel"/>
    <property type="match status" value="1"/>
</dbReference>
<evidence type="ECO:0000256" key="8">
    <source>
        <dbReference type="ARBA" id="ARBA00023136"/>
    </source>
</evidence>
<evidence type="ECO:0000256" key="13">
    <source>
        <dbReference type="SAM" id="SignalP"/>
    </source>
</evidence>
<evidence type="ECO:0000256" key="2">
    <source>
        <dbReference type="ARBA" id="ARBA00022448"/>
    </source>
</evidence>
<dbReference type="PANTHER" id="PTHR30069">
    <property type="entry name" value="TONB-DEPENDENT OUTER MEMBRANE RECEPTOR"/>
    <property type="match status" value="1"/>
</dbReference>